<evidence type="ECO:0000313" key="3">
    <source>
        <dbReference type="Proteomes" id="UP000256690"/>
    </source>
</evidence>
<feature type="compositionally biased region" description="Acidic residues" evidence="1">
    <location>
        <begin position="93"/>
        <end position="102"/>
    </location>
</feature>
<accession>A0A3D8T5G0</accession>
<protein>
    <submittedName>
        <fullName evidence="2">Uncharacterized protein</fullName>
    </submittedName>
</protein>
<evidence type="ECO:0000256" key="1">
    <source>
        <dbReference type="SAM" id="MobiDB-lite"/>
    </source>
</evidence>
<organism evidence="2 3">
    <name type="scientific">Aspergillus mulundensis</name>
    <dbReference type="NCBI Taxonomy" id="1810919"/>
    <lineage>
        <taxon>Eukaryota</taxon>
        <taxon>Fungi</taxon>
        <taxon>Dikarya</taxon>
        <taxon>Ascomycota</taxon>
        <taxon>Pezizomycotina</taxon>
        <taxon>Eurotiomycetes</taxon>
        <taxon>Eurotiomycetidae</taxon>
        <taxon>Eurotiales</taxon>
        <taxon>Aspergillaceae</taxon>
        <taxon>Aspergillus</taxon>
        <taxon>Aspergillus subgen. Nidulantes</taxon>
    </lineage>
</organism>
<name>A0A3D8T5G0_9EURO</name>
<proteinExistence type="predicted"/>
<gene>
    <name evidence="2" type="ORF">DSM5745_00993</name>
</gene>
<dbReference type="EMBL" id="PVWQ01000001">
    <property type="protein sequence ID" value="RDW93671.1"/>
    <property type="molecule type" value="Genomic_DNA"/>
</dbReference>
<reference evidence="2 3" key="1">
    <citation type="journal article" date="2018" name="IMA Fungus">
        <title>IMA Genome-F 9: Draft genome sequence of Annulohypoxylon stygium, Aspergillus mulundensis, Berkeleyomyces basicola (syn. Thielaviopsis basicola), Ceratocystis smalleyi, two Cercospora beticola strains, Coleophoma cylindrospora, Fusarium fracticaudum, Phialophora cf. hyalina, and Morchella septimelata.</title>
        <authorList>
            <person name="Wingfield B.D."/>
            <person name="Bills G.F."/>
            <person name="Dong Y."/>
            <person name="Huang W."/>
            <person name="Nel W.J."/>
            <person name="Swalarsk-Parry B.S."/>
            <person name="Vaghefi N."/>
            <person name="Wilken P.M."/>
            <person name="An Z."/>
            <person name="de Beer Z.W."/>
            <person name="De Vos L."/>
            <person name="Chen L."/>
            <person name="Duong T.A."/>
            <person name="Gao Y."/>
            <person name="Hammerbacher A."/>
            <person name="Kikkert J.R."/>
            <person name="Li Y."/>
            <person name="Li H."/>
            <person name="Li K."/>
            <person name="Li Q."/>
            <person name="Liu X."/>
            <person name="Ma X."/>
            <person name="Naidoo K."/>
            <person name="Pethybridge S.J."/>
            <person name="Sun J."/>
            <person name="Steenkamp E.T."/>
            <person name="van der Nest M.A."/>
            <person name="van Wyk S."/>
            <person name="Wingfield M.J."/>
            <person name="Xiong C."/>
            <person name="Yue Q."/>
            <person name="Zhang X."/>
        </authorList>
    </citation>
    <scope>NUCLEOTIDE SEQUENCE [LARGE SCALE GENOMIC DNA]</scope>
    <source>
        <strain evidence="2 3">DSM 5745</strain>
    </source>
</reference>
<keyword evidence="3" id="KW-1185">Reference proteome</keyword>
<sequence length="102" mass="11374">MSSKPQYTTDTTPAERYAHYRPDQGQWEPPKDTGKARSQKPQTQQKNHLSSDAEADDELHETLDFDPIASRHTGLGAKARPGDEMEGYTITGVEDEGEQLNS</sequence>
<feature type="region of interest" description="Disordered" evidence="1">
    <location>
        <begin position="1"/>
        <end position="102"/>
    </location>
</feature>
<feature type="compositionally biased region" description="Polar residues" evidence="1">
    <location>
        <begin position="39"/>
        <end position="50"/>
    </location>
</feature>
<dbReference type="Proteomes" id="UP000256690">
    <property type="component" value="Unassembled WGS sequence"/>
</dbReference>
<dbReference type="OrthoDB" id="10580858at2759"/>
<feature type="compositionally biased region" description="Polar residues" evidence="1">
    <location>
        <begin position="1"/>
        <end position="12"/>
    </location>
</feature>
<dbReference type="GeneID" id="38111363"/>
<evidence type="ECO:0000313" key="2">
    <source>
        <dbReference type="EMBL" id="RDW93671.1"/>
    </source>
</evidence>
<comment type="caution">
    <text evidence="2">The sequence shown here is derived from an EMBL/GenBank/DDBJ whole genome shotgun (WGS) entry which is preliminary data.</text>
</comment>
<dbReference type="AlphaFoldDB" id="A0A3D8T5G0"/>
<dbReference type="RefSeq" id="XP_026608854.1">
    <property type="nucleotide sequence ID" value="XM_026743009.1"/>
</dbReference>